<reference evidence="1 2" key="1">
    <citation type="journal article" date="2012" name="BMC Genomics">
        <title>Comparative genomics of the white-rot fungi, Phanerochaete carnosa and P. chrysosporium, to elucidate the genetic basis of the distinct wood types they colonize.</title>
        <authorList>
            <person name="Suzuki H."/>
            <person name="MacDonald J."/>
            <person name="Syed K."/>
            <person name="Salamov A."/>
            <person name="Hori C."/>
            <person name="Aerts A."/>
            <person name="Henrissat B."/>
            <person name="Wiebenga A."/>
            <person name="vanKuyk P.A."/>
            <person name="Barry K."/>
            <person name="Lindquist E."/>
            <person name="LaButti K."/>
            <person name="Lapidus A."/>
            <person name="Lucas S."/>
            <person name="Coutinho P."/>
            <person name="Gong Y."/>
            <person name="Samejima M."/>
            <person name="Mahadevan R."/>
            <person name="Abou-Zaid M."/>
            <person name="de Vries R.P."/>
            <person name="Igarashi K."/>
            <person name="Yadav J.S."/>
            <person name="Grigoriev I.V."/>
            <person name="Master E.R."/>
        </authorList>
    </citation>
    <scope>NUCLEOTIDE SEQUENCE [LARGE SCALE GENOMIC DNA]</scope>
    <source>
        <strain evidence="1 2">HHB-10118-sp</strain>
    </source>
</reference>
<evidence type="ECO:0000313" key="2">
    <source>
        <dbReference type="Proteomes" id="UP000008370"/>
    </source>
</evidence>
<accession>K5WLR4</accession>
<organism evidence="1 2">
    <name type="scientific">Phanerochaete carnosa (strain HHB-10118-sp)</name>
    <name type="common">White-rot fungus</name>
    <name type="synonym">Peniophora carnosa</name>
    <dbReference type="NCBI Taxonomy" id="650164"/>
    <lineage>
        <taxon>Eukaryota</taxon>
        <taxon>Fungi</taxon>
        <taxon>Dikarya</taxon>
        <taxon>Basidiomycota</taxon>
        <taxon>Agaricomycotina</taxon>
        <taxon>Agaricomycetes</taxon>
        <taxon>Polyporales</taxon>
        <taxon>Phanerochaetaceae</taxon>
        <taxon>Phanerochaete</taxon>
    </lineage>
</organism>
<dbReference type="GeneID" id="18913765"/>
<dbReference type="Proteomes" id="UP000008370">
    <property type="component" value="Unassembled WGS sequence"/>
</dbReference>
<dbReference type="RefSeq" id="XP_007389811.1">
    <property type="nucleotide sequence ID" value="XM_007389749.1"/>
</dbReference>
<proteinExistence type="predicted"/>
<dbReference type="AlphaFoldDB" id="K5WLR4"/>
<gene>
    <name evidence="1" type="ORF">PHACADRAFT_246209</name>
</gene>
<protein>
    <recommendedName>
        <fullName evidence="3">BTB domain-containing protein</fullName>
    </recommendedName>
</protein>
<evidence type="ECO:0008006" key="3">
    <source>
        <dbReference type="Google" id="ProtNLM"/>
    </source>
</evidence>
<dbReference type="InParanoid" id="K5WLR4"/>
<dbReference type="EMBL" id="JH930468">
    <property type="protein sequence ID" value="EKM60345.1"/>
    <property type="molecule type" value="Genomic_DNA"/>
</dbReference>
<evidence type="ECO:0000313" key="1">
    <source>
        <dbReference type="EMBL" id="EKM60345.1"/>
    </source>
</evidence>
<name>K5WLR4_PHACS</name>
<sequence>MNVPDCLQLRDSLQAGARRRNHRLRTMQANVDTKLSSQQHRSLYFPDGDDMLCAVSVSDKSTIPCCVHRIVLLFHSLVFRDMFTLFTNFQVNETLDDAPVVRL</sequence>
<dbReference type="KEGG" id="pco:PHACADRAFT_246209"/>
<keyword evidence="2" id="KW-1185">Reference proteome</keyword>
<dbReference type="OrthoDB" id="3268787at2759"/>
<dbReference type="HOGENOM" id="CLU_2264662_0_0_1"/>